<accession>A0A1U7D901</accession>
<dbReference type="Proteomes" id="UP000186559">
    <property type="component" value="Chromosome"/>
</dbReference>
<organism evidence="1 2">
    <name type="scientific">Salipiger profundus</name>
    <dbReference type="NCBI Taxonomy" id="1229727"/>
    <lineage>
        <taxon>Bacteria</taxon>
        <taxon>Pseudomonadati</taxon>
        <taxon>Pseudomonadota</taxon>
        <taxon>Alphaproteobacteria</taxon>
        <taxon>Rhodobacterales</taxon>
        <taxon>Roseobacteraceae</taxon>
        <taxon>Salipiger</taxon>
    </lineage>
</organism>
<evidence type="ECO:0000313" key="2">
    <source>
        <dbReference type="Proteomes" id="UP000186559"/>
    </source>
</evidence>
<reference evidence="1 2" key="1">
    <citation type="submission" date="2016-03" db="EMBL/GenBank/DDBJ databases">
        <title>Deep-sea bacteria in the southern Pacific.</title>
        <authorList>
            <person name="Tang K."/>
        </authorList>
    </citation>
    <scope>NUCLEOTIDE SEQUENCE [LARGE SCALE GENOMIC DNA]</scope>
    <source>
        <strain evidence="1 2">JLT2016</strain>
    </source>
</reference>
<proteinExistence type="predicted"/>
<sequence>MTDQTHLFTRLAQSHKPDCVLSLGGPLPETVASPDELAVTLGSDAVARYAAACRPVYEDLRRIIGQISGLVILAQLTAQRQVTDLPEYTACEARAAQARDRLGALKVPTGTEAHKAQLDAALQFSRLAMGTFSQARGGEALAADLDRAGLLVKRAYAHLRAASAAKAGLEMVDLSQACCCCGQQPSR</sequence>
<name>A0A1U7D901_9RHOB</name>
<dbReference type="EMBL" id="CP014796">
    <property type="protein sequence ID" value="APX24535.1"/>
    <property type="molecule type" value="Genomic_DNA"/>
</dbReference>
<protein>
    <submittedName>
        <fullName evidence="1">Uncharacterized protein</fullName>
    </submittedName>
</protein>
<dbReference type="RefSeq" id="WP_017469069.1">
    <property type="nucleotide sequence ID" value="NZ_BMEW01000008.1"/>
</dbReference>
<keyword evidence="2" id="KW-1185">Reference proteome</keyword>
<dbReference type="AlphaFoldDB" id="A0A1U7D901"/>
<evidence type="ECO:0000313" key="1">
    <source>
        <dbReference type="EMBL" id="APX24535.1"/>
    </source>
</evidence>
<gene>
    <name evidence="1" type="ORF">Ga0080559_TMP3739</name>
</gene>
<dbReference type="OrthoDB" id="8096169at2"/>
<dbReference type="KEGG" id="tpro:Ga0080559_TMP3739"/>
<dbReference type="STRING" id="1229727.Ga0080559_TMP3739"/>